<dbReference type="Proteomes" id="UP000306420">
    <property type="component" value="Unassembled WGS sequence"/>
</dbReference>
<feature type="signal peptide" evidence="1">
    <location>
        <begin position="1"/>
        <end position="27"/>
    </location>
</feature>
<comment type="caution">
    <text evidence="2">The sequence shown here is derived from an EMBL/GenBank/DDBJ whole genome shotgun (WGS) entry which is preliminary data.</text>
</comment>
<name>A0A5R9ELC2_9LACT</name>
<proteinExistence type="predicted"/>
<organism evidence="2 3">
    <name type="scientific">Ruoffia tabacinasalis</name>
    <dbReference type="NCBI Taxonomy" id="87458"/>
    <lineage>
        <taxon>Bacteria</taxon>
        <taxon>Bacillati</taxon>
        <taxon>Bacillota</taxon>
        <taxon>Bacilli</taxon>
        <taxon>Lactobacillales</taxon>
        <taxon>Aerococcaceae</taxon>
        <taxon>Ruoffia</taxon>
    </lineage>
</organism>
<protein>
    <submittedName>
        <fullName evidence="2">Uncharacterized protein</fullName>
    </submittedName>
</protein>
<evidence type="ECO:0000313" key="2">
    <source>
        <dbReference type="EMBL" id="TLQ49096.1"/>
    </source>
</evidence>
<gene>
    <name evidence="2" type="ORF">FEZ33_02440</name>
</gene>
<accession>A0A5R9ELC2</accession>
<keyword evidence="1" id="KW-0732">Signal</keyword>
<dbReference type="AlphaFoldDB" id="A0A5R9ELC2"/>
<dbReference type="RefSeq" id="WP_138403806.1">
    <property type="nucleotide sequence ID" value="NZ_VBSP01000004.1"/>
</dbReference>
<evidence type="ECO:0000313" key="3">
    <source>
        <dbReference type="Proteomes" id="UP000306420"/>
    </source>
</evidence>
<dbReference type="EMBL" id="VBSP01000004">
    <property type="protein sequence ID" value="TLQ49096.1"/>
    <property type="molecule type" value="Genomic_DNA"/>
</dbReference>
<sequence>MNKLMKLFTSLLGLMIMVNIHLSTVTAQGEYSVSDELIHDEYPEESFKYEIIQQDVNDFLEGVAEYHNLEVADFEHSSIPELTMERYSFENESYILSVAQVENSIAYGYTRSEGFVYYDVQNVVKENGLEVSTEDDLSFATREEITQEIDTLIHSLGIELDYSIELQSITANEMSVLLKEYFNVEGGDEEISQTATDLYMASVKFFIEDIPINDFAMGDYEAGIVAEDTVFQLTFSENGLENSDLRGYNKVGERLSQINLNAEEIISLIENKYENIIILNDTKLSSLELVYLHLLGSKTSEESDIYIPVWLGVIEQEVDGVTYPTYIFTDAETKKELTLH</sequence>
<feature type="chain" id="PRO_5038599416" evidence="1">
    <location>
        <begin position="28"/>
        <end position="340"/>
    </location>
</feature>
<reference evidence="2 3" key="1">
    <citation type="submission" date="2019-05" db="EMBL/GenBank/DDBJ databases">
        <title>The metagenome of a microbial culture collection derived from dairy environment covers the genomic content of the human microbiome.</title>
        <authorList>
            <person name="Roder T."/>
            <person name="Wuthrich D."/>
            <person name="Sattari Z."/>
            <person name="Von Ah U."/>
            <person name="Bar C."/>
            <person name="Ronchi F."/>
            <person name="Macpherson A.J."/>
            <person name="Ganal-Vonarburg S.C."/>
            <person name="Bruggmann R."/>
            <person name="Vergeres G."/>
        </authorList>
    </citation>
    <scope>NUCLEOTIDE SEQUENCE [LARGE SCALE GENOMIC DNA]</scope>
    <source>
        <strain evidence="2 3">FAM 24227</strain>
    </source>
</reference>
<evidence type="ECO:0000256" key="1">
    <source>
        <dbReference type="SAM" id="SignalP"/>
    </source>
</evidence>